<gene>
    <name evidence="1" type="ORF">WN72_24535</name>
</gene>
<sequence>MRRNPAEAGSPLASRAAMKCTTCADTGWVCENHPDRPWEGPQACSCGGAGAPCPACNVPATHARGLPGRTRQGWLAALRAQDAEVALPGFHDYLQRRRQAWSIEYARA</sequence>
<dbReference type="EMBL" id="CP030050">
    <property type="protein sequence ID" value="QOZ69132.1"/>
    <property type="molecule type" value="Genomic_DNA"/>
</dbReference>
<dbReference type="KEGG" id="barh:WN72_24535"/>
<accession>A0AAE7NPB8</accession>
<protein>
    <submittedName>
        <fullName evidence="1">Uncharacterized protein</fullName>
    </submittedName>
</protein>
<proteinExistence type="predicted"/>
<evidence type="ECO:0000313" key="2">
    <source>
        <dbReference type="Proteomes" id="UP000594015"/>
    </source>
</evidence>
<dbReference type="Proteomes" id="UP000594015">
    <property type="component" value="Chromosome"/>
</dbReference>
<reference evidence="1 2" key="1">
    <citation type="submission" date="2018-06" db="EMBL/GenBank/DDBJ databases">
        <title>Comparative genomics of Bradyrhizobium nodulating Arachidis hypogaea.</title>
        <authorList>
            <person name="Li Y."/>
        </authorList>
    </citation>
    <scope>NUCLEOTIDE SEQUENCE [LARGE SCALE GENOMIC DNA]</scope>
    <source>
        <strain evidence="1 2">CCBAU 051107</strain>
    </source>
</reference>
<organism evidence="1 2">
    <name type="scientific">Bradyrhizobium arachidis</name>
    <dbReference type="NCBI Taxonomy" id="858423"/>
    <lineage>
        <taxon>Bacteria</taxon>
        <taxon>Pseudomonadati</taxon>
        <taxon>Pseudomonadota</taxon>
        <taxon>Alphaproteobacteria</taxon>
        <taxon>Hyphomicrobiales</taxon>
        <taxon>Nitrobacteraceae</taxon>
        <taxon>Bradyrhizobium</taxon>
    </lineage>
</organism>
<name>A0AAE7NPB8_9BRAD</name>
<evidence type="ECO:0000313" key="1">
    <source>
        <dbReference type="EMBL" id="QOZ69132.1"/>
    </source>
</evidence>
<dbReference type="AlphaFoldDB" id="A0AAE7NPB8"/>